<dbReference type="Pfam" id="PF14343">
    <property type="entry name" value="PrcB_C"/>
    <property type="match status" value="1"/>
</dbReference>
<name>A0A9D1L6J7_9FIRM</name>
<comment type="caution">
    <text evidence="2">The sequence shown here is derived from an EMBL/GenBank/DDBJ whole genome shotgun (WGS) entry which is preliminary data.</text>
</comment>
<gene>
    <name evidence="2" type="ORF">IAC50_01600</name>
</gene>
<dbReference type="Proteomes" id="UP000824090">
    <property type="component" value="Unassembled WGS sequence"/>
</dbReference>
<evidence type="ECO:0000313" key="2">
    <source>
        <dbReference type="EMBL" id="HIU25177.1"/>
    </source>
</evidence>
<proteinExistence type="predicted"/>
<dbReference type="AlphaFoldDB" id="A0A9D1L6J7"/>
<feature type="domain" description="PrcB C-terminal" evidence="1">
    <location>
        <begin position="34"/>
        <end position="94"/>
    </location>
</feature>
<dbReference type="InterPro" id="IPR025748">
    <property type="entry name" value="PrcB_C_dom"/>
</dbReference>
<reference evidence="2" key="1">
    <citation type="submission" date="2020-10" db="EMBL/GenBank/DDBJ databases">
        <authorList>
            <person name="Gilroy R."/>
        </authorList>
    </citation>
    <scope>NUCLEOTIDE SEQUENCE</scope>
    <source>
        <strain evidence="2">ChiHcec3-6078</strain>
    </source>
</reference>
<keyword evidence="2" id="KW-0645">Protease</keyword>
<evidence type="ECO:0000313" key="3">
    <source>
        <dbReference type="Proteomes" id="UP000824090"/>
    </source>
</evidence>
<sequence length="111" mass="12525">TVKEGQIPGEISANIIPEYRTLERALACAVGDDIYVMVTRGEKPTSGFKVDIDRIFTEKQDGKENLVVVANFRDPEKKTAISQIITYPLEVVKTDLERLPDTIELRIQYIS</sequence>
<protein>
    <submittedName>
        <fullName evidence="2">Protease complex subunit PrcB family protein</fullName>
    </submittedName>
</protein>
<dbReference type="GO" id="GO:0008233">
    <property type="term" value="F:peptidase activity"/>
    <property type="evidence" value="ECO:0007669"/>
    <property type="project" value="UniProtKB-KW"/>
</dbReference>
<reference evidence="2" key="2">
    <citation type="journal article" date="2021" name="PeerJ">
        <title>Extensive microbial diversity within the chicken gut microbiome revealed by metagenomics and culture.</title>
        <authorList>
            <person name="Gilroy R."/>
            <person name="Ravi A."/>
            <person name="Getino M."/>
            <person name="Pursley I."/>
            <person name="Horton D.L."/>
            <person name="Alikhan N.F."/>
            <person name="Baker D."/>
            <person name="Gharbi K."/>
            <person name="Hall N."/>
            <person name="Watson M."/>
            <person name="Adriaenssens E.M."/>
            <person name="Foster-Nyarko E."/>
            <person name="Jarju S."/>
            <person name="Secka A."/>
            <person name="Antonio M."/>
            <person name="Oren A."/>
            <person name="Chaudhuri R.R."/>
            <person name="La Ragione R."/>
            <person name="Hildebrand F."/>
            <person name="Pallen M.J."/>
        </authorList>
    </citation>
    <scope>NUCLEOTIDE SEQUENCE</scope>
    <source>
        <strain evidence="2">ChiHcec3-6078</strain>
    </source>
</reference>
<evidence type="ECO:0000259" key="1">
    <source>
        <dbReference type="Pfam" id="PF14343"/>
    </source>
</evidence>
<organism evidence="2 3">
    <name type="scientific">Candidatus Allocopromorpha excrementigallinarum</name>
    <dbReference type="NCBI Taxonomy" id="2840742"/>
    <lineage>
        <taxon>Bacteria</taxon>
        <taxon>Bacillati</taxon>
        <taxon>Bacillota</taxon>
        <taxon>Clostridia</taxon>
        <taxon>Eubacteriales</taxon>
        <taxon>Eubacteriaceae</taxon>
        <taxon>Eubacteriaceae incertae sedis</taxon>
        <taxon>Candidatus Allocopromorpha</taxon>
    </lineage>
</organism>
<keyword evidence="2" id="KW-0378">Hydrolase</keyword>
<accession>A0A9D1L6J7</accession>
<feature type="non-terminal residue" evidence="2">
    <location>
        <position position="1"/>
    </location>
</feature>
<dbReference type="EMBL" id="DVMP01000035">
    <property type="protein sequence ID" value="HIU25177.1"/>
    <property type="molecule type" value="Genomic_DNA"/>
</dbReference>
<dbReference type="GO" id="GO:0006508">
    <property type="term" value="P:proteolysis"/>
    <property type="evidence" value="ECO:0007669"/>
    <property type="project" value="UniProtKB-KW"/>
</dbReference>